<gene>
    <name evidence="2" type="ORF">SAMN06296036_13448</name>
</gene>
<organism evidence="2 3">
    <name type="scientific">Pseudobacteriovorax antillogorgiicola</name>
    <dbReference type="NCBI Taxonomy" id="1513793"/>
    <lineage>
        <taxon>Bacteria</taxon>
        <taxon>Pseudomonadati</taxon>
        <taxon>Bdellovibrionota</taxon>
        <taxon>Oligoflexia</taxon>
        <taxon>Oligoflexales</taxon>
        <taxon>Pseudobacteriovoracaceae</taxon>
        <taxon>Pseudobacteriovorax</taxon>
    </lineage>
</organism>
<feature type="transmembrane region" description="Helical" evidence="1">
    <location>
        <begin position="407"/>
        <end position="426"/>
    </location>
</feature>
<protein>
    <submittedName>
        <fullName evidence="2">Uncharacterized iron-regulated membrane protein</fullName>
    </submittedName>
</protein>
<dbReference type="PANTHER" id="PTHR34219:SF3">
    <property type="entry name" value="BLL7967 PROTEIN"/>
    <property type="match status" value="1"/>
</dbReference>
<dbReference type="RefSeq" id="WP_132325744.1">
    <property type="nucleotide sequence ID" value="NZ_FWZT01000034.1"/>
</dbReference>
<feature type="transmembrane region" description="Helical" evidence="1">
    <location>
        <begin position="335"/>
        <end position="357"/>
    </location>
</feature>
<dbReference type="OrthoDB" id="5288982at2"/>
<evidence type="ECO:0000256" key="1">
    <source>
        <dbReference type="SAM" id="Phobius"/>
    </source>
</evidence>
<dbReference type="AlphaFoldDB" id="A0A1Y6CPU9"/>
<reference evidence="3" key="1">
    <citation type="submission" date="2017-04" db="EMBL/GenBank/DDBJ databases">
        <authorList>
            <person name="Varghese N."/>
            <person name="Submissions S."/>
        </authorList>
    </citation>
    <scope>NUCLEOTIDE SEQUENCE [LARGE SCALE GENOMIC DNA]</scope>
    <source>
        <strain evidence="3">RKEM611</strain>
    </source>
</reference>
<sequence>MNRVRSSAIKIHRGLGLFVALNMLVMILTGTVLVFRSEIEGQAASPSQAPQLQPEHLEHALALGHETFPKGNALAVFLDDHDPDRLSLRLGKDGSTKFRGAHRVAYSLSQETLLSSTSSQEDSSWLTWVLDLHRNFLMGSTGELYVSLIGILYLIVLVLGFVIYGPYARRLGFGHLRSIPSKPKVWWLDFHKFLGTSIFAWSVLIGFTGVCLGLGDQLIKYYQVTELQSLEERHQESYPQDVADVSVGEAFAKAREATNGRLSFLAWPGTQFAIQGHFLILMETQDGWAADVKLVLIDRKNGEVDEVRSLPWFLRVLVIAEPLHFGNYGGTALKVVWAILGLSSLLAPLSGLLFWYLKRRPRTRLHPREHGVQKGFLIGRAAYLIPTVLLALGLLGVFLTYLSSGMMQGLGLTLVASPFVFILYSLGMSLRSRG</sequence>
<dbReference type="Proteomes" id="UP000192907">
    <property type="component" value="Unassembled WGS sequence"/>
</dbReference>
<dbReference type="EMBL" id="FWZT01000034">
    <property type="protein sequence ID" value="SMF80072.1"/>
    <property type="molecule type" value="Genomic_DNA"/>
</dbReference>
<feature type="transmembrane region" description="Helical" evidence="1">
    <location>
        <begin position="193"/>
        <end position="214"/>
    </location>
</feature>
<feature type="transmembrane region" description="Helical" evidence="1">
    <location>
        <begin position="144"/>
        <end position="167"/>
    </location>
</feature>
<keyword evidence="1" id="KW-1133">Transmembrane helix</keyword>
<evidence type="ECO:0000313" key="3">
    <source>
        <dbReference type="Proteomes" id="UP000192907"/>
    </source>
</evidence>
<evidence type="ECO:0000313" key="2">
    <source>
        <dbReference type="EMBL" id="SMF80072.1"/>
    </source>
</evidence>
<name>A0A1Y6CPU9_9BACT</name>
<keyword evidence="3" id="KW-1185">Reference proteome</keyword>
<proteinExistence type="predicted"/>
<dbReference type="STRING" id="1513793.SAMN06296036_13448"/>
<keyword evidence="1" id="KW-0472">Membrane</keyword>
<dbReference type="InterPro" id="IPR005625">
    <property type="entry name" value="PepSY-ass_TM"/>
</dbReference>
<dbReference type="PANTHER" id="PTHR34219">
    <property type="entry name" value="IRON-REGULATED INNER MEMBRANE PROTEIN-RELATED"/>
    <property type="match status" value="1"/>
</dbReference>
<dbReference type="Pfam" id="PF03929">
    <property type="entry name" value="PepSY_TM"/>
    <property type="match status" value="1"/>
</dbReference>
<accession>A0A1Y6CPU9</accession>
<feature type="transmembrane region" description="Helical" evidence="1">
    <location>
        <begin position="15"/>
        <end position="35"/>
    </location>
</feature>
<keyword evidence="1" id="KW-0812">Transmembrane</keyword>
<feature type="transmembrane region" description="Helical" evidence="1">
    <location>
        <begin position="377"/>
        <end position="401"/>
    </location>
</feature>